<gene>
    <name evidence="1" type="ORF">B296_00026747</name>
</gene>
<comment type="caution">
    <text evidence="1">The sequence shown here is derived from an EMBL/GenBank/DDBJ whole genome shotgun (WGS) entry which is preliminary data.</text>
</comment>
<evidence type="ECO:0000313" key="2">
    <source>
        <dbReference type="Proteomes" id="UP000287651"/>
    </source>
</evidence>
<proteinExistence type="predicted"/>
<evidence type="ECO:0000313" key="1">
    <source>
        <dbReference type="EMBL" id="RRT73271.1"/>
    </source>
</evidence>
<protein>
    <submittedName>
        <fullName evidence="1">Uncharacterized protein</fullName>
    </submittedName>
</protein>
<dbReference type="AlphaFoldDB" id="A0A427AAP4"/>
<name>A0A427AAP4_ENSVE</name>
<sequence length="85" mass="9753">MVSRKNLTVINFSQSRVSIGFSCIISENKNTGHSNVLIHGKWYEHGFAKKHDGHKLCAMSRAKSSFDQFFVHHLGNSKYWPLPTY</sequence>
<dbReference type="Proteomes" id="UP000287651">
    <property type="component" value="Unassembled WGS sequence"/>
</dbReference>
<dbReference type="EMBL" id="AMZH03003140">
    <property type="protein sequence ID" value="RRT73271.1"/>
    <property type="molecule type" value="Genomic_DNA"/>
</dbReference>
<organism evidence="1 2">
    <name type="scientific">Ensete ventricosum</name>
    <name type="common">Abyssinian banana</name>
    <name type="synonym">Musa ensete</name>
    <dbReference type="NCBI Taxonomy" id="4639"/>
    <lineage>
        <taxon>Eukaryota</taxon>
        <taxon>Viridiplantae</taxon>
        <taxon>Streptophyta</taxon>
        <taxon>Embryophyta</taxon>
        <taxon>Tracheophyta</taxon>
        <taxon>Spermatophyta</taxon>
        <taxon>Magnoliopsida</taxon>
        <taxon>Liliopsida</taxon>
        <taxon>Zingiberales</taxon>
        <taxon>Musaceae</taxon>
        <taxon>Ensete</taxon>
    </lineage>
</organism>
<reference evidence="1 2" key="1">
    <citation type="journal article" date="2014" name="Agronomy (Basel)">
        <title>A Draft Genome Sequence for Ensete ventricosum, the Drought-Tolerant Tree Against Hunger.</title>
        <authorList>
            <person name="Harrison J."/>
            <person name="Moore K.A."/>
            <person name="Paszkiewicz K."/>
            <person name="Jones T."/>
            <person name="Grant M."/>
            <person name="Ambacheew D."/>
            <person name="Muzemil S."/>
            <person name="Studholme D.J."/>
        </authorList>
    </citation>
    <scope>NUCLEOTIDE SEQUENCE [LARGE SCALE GENOMIC DNA]</scope>
</reference>
<accession>A0A427AAP4</accession>